<evidence type="ECO:0000256" key="1">
    <source>
        <dbReference type="SAM" id="MobiDB-lite"/>
    </source>
</evidence>
<dbReference type="AlphaFoldDB" id="W4JQU8"/>
<feature type="region of interest" description="Disordered" evidence="1">
    <location>
        <begin position="318"/>
        <end position="345"/>
    </location>
</feature>
<evidence type="ECO:0000313" key="3">
    <source>
        <dbReference type="Proteomes" id="UP000030671"/>
    </source>
</evidence>
<sequence length="804" mass="86670">MFRSIATFRTASLAPLCSINIHTRAAPRSSLVHPFVHACMHARRARVLARLPPPPAPPSVRARRTIASPRHPSRTPTLVEPSCALGLAWVWGWWPGSDATRRRRTDGAHAPQLAPQDAPVPPPPSLPPQLSRARARSILGAMPSIAAFPAHHAPLDPSASQRSSVRPVPLFPVDRPLPFSFSPAFPFRFIFVLPVSCPCPPLRACMHACTYRARASSPGSLLQLPHPSAPARRTITSPRRPSRTPTLVEPSCALGLAWGWTRRSPPRAADDGNRDRMWDLVDHRALRVDRCFSRRTTERDNCETTRQHRPVRVRVRVRVRDGDGDGDHQASSWISSGRTSRASRDLEGQASQARFGALCRGKVLAYTVQYSNGARLGFINGDLGAGSGIGISRICGKVSGRLSGGLALAPALAPVCAGTGTGTGTDIALALILHRTAPHRTAPHCTALHRGGLTEAPTTLKYSGTIDQQRVIRRGRHYTYGIRTARAGPRGSHSFATPRRMPAPSAHADERGEVHGLASLARAEPGRAQAPLGLGLGHGVLVYRCIDGARTILSRRDSEMQACRAPSVQLRPPVVVGTEVACTSGFDLYPTAAGPVVSRLVDRHRPARTDGQTGTDTDRPPWNSNLGRQTDDRNLGGAGAEVSEPRIQGRAPRALSRSGVGHLDSDRSQGCLCQHTASMCGHGMEGYGAMERTVRLRGRCRILGGLRRRAAPRASGKPAFSCANTKSSVSSPGRRVRVQLIPVAPLMHLAVRLSVEVESRPYLGASQVCDQTVALCQKYILIRPASRAGSYLDATRRGTVQQGY</sequence>
<proteinExistence type="predicted"/>
<feature type="compositionally biased region" description="Low complexity" evidence="1">
    <location>
        <begin position="229"/>
        <end position="246"/>
    </location>
</feature>
<accession>W4JQU8</accession>
<feature type="region of interest" description="Disordered" evidence="1">
    <location>
        <begin position="220"/>
        <end position="247"/>
    </location>
</feature>
<dbReference type="HOGENOM" id="CLU_350227_0_0_1"/>
<feature type="region of interest" description="Disordered" evidence="1">
    <location>
        <begin position="600"/>
        <end position="667"/>
    </location>
</feature>
<feature type="region of interest" description="Disordered" evidence="1">
    <location>
        <begin position="101"/>
        <end position="130"/>
    </location>
</feature>
<reference evidence="2 3" key="1">
    <citation type="journal article" date="2012" name="New Phytol.">
        <title>Insight into trade-off between wood decay and parasitism from the genome of a fungal forest pathogen.</title>
        <authorList>
            <person name="Olson A."/>
            <person name="Aerts A."/>
            <person name="Asiegbu F."/>
            <person name="Belbahri L."/>
            <person name="Bouzid O."/>
            <person name="Broberg A."/>
            <person name="Canback B."/>
            <person name="Coutinho P.M."/>
            <person name="Cullen D."/>
            <person name="Dalman K."/>
            <person name="Deflorio G."/>
            <person name="van Diepen L.T."/>
            <person name="Dunand C."/>
            <person name="Duplessis S."/>
            <person name="Durling M."/>
            <person name="Gonthier P."/>
            <person name="Grimwood J."/>
            <person name="Fossdal C.G."/>
            <person name="Hansson D."/>
            <person name="Henrissat B."/>
            <person name="Hietala A."/>
            <person name="Himmelstrand K."/>
            <person name="Hoffmeister D."/>
            <person name="Hogberg N."/>
            <person name="James T.Y."/>
            <person name="Karlsson M."/>
            <person name="Kohler A."/>
            <person name="Kues U."/>
            <person name="Lee Y.H."/>
            <person name="Lin Y.C."/>
            <person name="Lind M."/>
            <person name="Lindquist E."/>
            <person name="Lombard V."/>
            <person name="Lucas S."/>
            <person name="Lunden K."/>
            <person name="Morin E."/>
            <person name="Murat C."/>
            <person name="Park J."/>
            <person name="Raffaello T."/>
            <person name="Rouze P."/>
            <person name="Salamov A."/>
            <person name="Schmutz J."/>
            <person name="Solheim H."/>
            <person name="Stahlberg J."/>
            <person name="Velez H."/>
            <person name="de Vries R.P."/>
            <person name="Wiebenga A."/>
            <person name="Woodward S."/>
            <person name="Yakovlev I."/>
            <person name="Garbelotto M."/>
            <person name="Martin F."/>
            <person name="Grigoriev I.V."/>
            <person name="Stenlid J."/>
        </authorList>
    </citation>
    <scope>NUCLEOTIDE SEQUENCE [LARGE SCALE GENOMIC DNA]</scope>
    <source>
        <strain evidence="2 3">TC 32-1</strain>
    </source>
</reference>
<dbReference type="RefSeq" id="XP_009552173.1">
    <property type="nucleotide sequence ID" value="XM_009553878.1"/>
</dbReference>
<feature type="compositionally biased region" description="Basic and acidic residues" evidence="1">
    <location>
        <begin position="318"/>
        <end position="328"/>
    </location>
</feature>
<dbReference type="Proteomes" id="UP000030671">
    <property type="component" value="Unassembled WGS sequence"/>
</dbReference>
<feature type="compositionally biased region" description="Pro residues" evidence="1">
    <location>
        <begin position="118"/>
        <end position="127"/>
    </location>
</feature>
<protein>
    <submittedName>
        <fullName evidence="2">Uncharacterized protein</fullName>
    </submittedName>
</protein>
<organism evidence="2 3">
    <name type="scientific">Heterobasidion irregulare (strain TC 32-1)</name>
    <dbReference type="NCBI Taxonomy" id="747525"/>
    <lineage>
        <taxon>Eukaryota</taxon>
        <taxon>Fungi</taxon>
        <taxon>Dikarya</taxon>
        <taxon>Basidiomycota</taxon>
        <taxon>Agaricomycotina</taxon>
        <taxon>Agaricomycetes</taxon>
        <taxon>Russulales</taxon>
        <taxon>Bondarzewiaceae</taxon>
        <taxon>Heterobasidion</taxon>
        <taxon>Heterobasidion annosum species complex</taxon>
    </lineage>
</organism>
<dbReference type="GeneID" id="20676632"/>
<feature type="region of interest" description="Disordered" evidence="1">
    <location>
        <begin position="50"/>
        <end position="77"/>
    </location>
</feature>
<gene>
    <name evidence="2" type="ORF">HETIRDRAFT_455571</name>
</gene>
<dbReference type="KEGG" id="hir:HETIRDRAFT_455571"/>
<keyword evidence="3" id="KW-1185">Reference proteome</keyword>
<feature type="compositionally biased region" description="Polar residues" evidence="1">
    <location>
        <begin position="329"/>
        <end position="340"/>
    </location>
</feature>
<name>W4JQU8_HETIT</name>
<feature type="region of interest" description="Disordered" evidence="1">
    <location>
        <begin position="487"/>
        <end position="507"/>
    </location>
</feature>
<evidence type="ECO:0000313" key="2">
    <source>
        <dbReference type="EMBL" id="ETW75937.1"/>
    </source>
</evidence>
<dbReference type="InParanoid" id="W4JQU8"/>
<dbReference type="EMBL" id="KI925465">
    <property type="protein sequence ID" value="ETW75937.1"/>
    <property type="molecule type" value="Genomic_DNA"/>
</dbReference>